<dbReference type="AlphaFoldDB" id="A0A0B7B4L7"/>
<reference evidence="1" key="1">
    <citation type="submission" date="2014-12" db="EMBL/GenBank/DDBJ databases">
        <title>Insight into the proteome of Arion vulgaris.</title>
        <authorList>
            <person name="Aradska J."/>
            <person name="Bulat T."/>
            <person name="Smidak R."/>
            <person name="Sarate P."/>
            <person name="Gangsoo J."/>
            <person name="Sialana F."/>
            <person name="Bilban M."/>
            <person name="Lubec G."/>
        </authorList>
    </citation>
    <scope>NUCLEOTIDE SEQUENCE</scope>
    <source>
        <tissue evidence="1">Skin</tissue>
    </source>
</reference>
<accession>A0A0B7B4L7</accession>
<name>A0A0B7B4L7_9EUPU</name>
<protein>
    <submittedName>
        <fullName evidence="1">Uncharacterized protein</fullName>
    </submittedName>
</protein>
<dbReference type="EMBL" id="HACG01040185">
    <property type="protein sequence ID" value="CEK87050.1"/>
    <property type="molecule type" value="Transcribed_RNA"/>
</dbReference>
<sequence length="87" mass="10054">MVLLFSANTPLVRTWYQKIRKPPSRLNLRHENPTETSGRASSQLYAYDARYAAQVCPDPHQDLPGSTIPRFKKRRILSKYLMDCGQC</sequence>
<gene>
    <name evidence="1" type="primary">ORF157027</name>
</gene>
<proteinExistence type="predicted"/>
<evidence type="ECO:0000313" key="1">
    <source>
        <dbReference type="EMBL" id="CEK87050.1"/>
    </source>
</evidence>
<organism evidence="1">
    <name type="scientific">Arion vulgaris</name>
    <dbReference type="NCBI Taxonomy" id="1028688"/>
    <lineage>
        <taxon>Eukaryota</taxon>
        <taxon>Metazoa</taxon>
        <taxon>Spiralia</taxon>
        <taxon>Lophotrochozoa</taxon>
        <taxon>Mollusca</taxon>
        <taxon>Gastropoda</taxon>
        <taxon>Heterobranchia</taxon>
        <taxon>Euthyneura</taxon>
        <taxon>Panpulmonata</taxon>
        <taxon>Eupulmonata</taxon>
        <taxon>Stylommatophora</taxon>
        <taxon>Helicina</taxon>
        <taxon>Arionoidea</taxon>
        <taxon>Arionidae</taxon>
        <taxon>Arion</taxon>
    </lineage>
</organism>